<keyword evidence="3" id="KW-1185">Reference proteome</keyword>
<sequence length="544" mass="63646">MANHVNSHRVRGDGDINGANDVRFVSFAALQAPQTVHYTFSDHLFRARPAFFSAAERLVLDFLQAAVVSLQHFVKMPRKGRRSQAQKLRWTKVDLTGQTSISEGVAQVCDRQHSEDGDNTSRILSVQASHCQSDARYDVFSRNHQCTCVDLTFLAYHSEGTLFKQADLDRVLEEGDALYVGIKMQLIAEGRFRQHHLSMDEVPLSITTSNHTYSVQKSDVLRGYLRERGTPEMEGWWIPLDERLQCLSTDVSHALLMVSPECFAVFRDRSGRYGFFDSHSRTAEGFPHPTDDGTAVMLTFSDLNDMASRLLQLFQDRGAETCYEFMPVAFEMEQQSEKPCSSSACVSPSQVTSSLPKTQTNIDVRIPEHLITDDRNQCVTRVIKTSKQQRRKEMRKITKQCAEPEHTAPYFEIRKHKRRQYEKEKYATSWQFRMKKKELAKKCNQDLSVKNKKKEYFVRRYHADAVFQMKMKEYTVRRYHTNAFFQRKIKEHMVRRYKTDDIFRKKMKDYMVRRYQTDAPFQNKMKDYMVRRSQKLMLLFPRTR</sequence>
<dbReference type="InterPro" id="IPR006928">
    <property type="entry name" value="Herpes_teg_USP"/>
</dbReference>
<comment type="caution">
    <text evidence="2">The sequence shown here is derived from an EMBL/GenBank/DDBJ whole genome shotgun (WGS) entry which is preliminary data.</text>
</comment>
<dbReference type="Proteomes" id="UP001558613">
    <property type="component" value="Unassembled WGS sequence"/>
</dbReference>
<dbReference type="SUPFAM" id="SSF54001">
    <property type="entry name" value="Cysteine proteinases"/>
    <property type="match status" value="1"/>
</dbReference>
<dbReference type="EMBL" id="JAYMGO010000014">
    <property type="protein sequence ID" value="KAL1261379.1"/>
    <property type="molecule type" value="Genomic_DNA"/>
</dbReference>
<dbReference type="Pfam" id="PF04843">
    <property type="entry name" value="Herpes_teg_N"/>
    <property type="match status" value="1"/>
</dbReference>
<feature type="domain" description="Peptidase C76" evidence="1">
    <location>
        <begin position="130"/>
        <end position="282"/>
    </location>
</feature>
<gene>
    <name evidence="2" type="ORF">QQF64_006644</name>
</gene>
<evidence type="ECO:0000313" key="2">
    <source>
        <dbReference type="EMBL" id="KAL1261379.1"/>
    </source>
</evidence>
<proteinExistence type="predicted"/>
<accession>A0ABR3M8G1</accession>
<protein>
    <recommendedName>
        <fullName evidence="1">Peptidase C76 domain-containing protein</fullName>
    </recommendedName>
</protein>
<dbReference type="InterPro" id="IPR038765">
    <property type="entry name" value="Papain-like_cys_pep_sf"/>
</dbReference>
<dbReference type="Gene3D" id="3.90.70.120">
    <property type="match status" value="1"/>
</dbReference>
<reference evidence="2 3" key="1">
    <citation type="submission" date="2023-09" db="EMBL/GenBank/DDBJ databases">
        <authorList>
            <person name="Wang M."/>
        </authorList>
    </citation>
    <scope>NUCLEOTIDE SEQUENCE [LARGE SCALE GENOMIC DNA]</scope>
    <source>
        <strain evidence="2">GT-2023</strain>
        <tissue evidence="2">Liver</tissue>
    </source>
</reference>
<evidence type="ECO:0000259" key="1">
    <source>
        <dbReference type="Pfam" id="PF04843"/>
    </source>
</evidence>
<organism evidence="2 3">
    <name type="scientific">Cirrhinus molitorella</name>
    <name type="common">mud carp</name>
    <dbReference type="NCBI Taxonomy" id="172907"/>
    <lineage>
        <taxon>Eukaryota</taxon>
        <taxon>Metazoa</taxon>
        <taxon>Chordata</taxon>
        <taxon>Craniata</taxon>
        <taxon>Vertebrata</taxon>
        <taxon>Euteleostomi</taxon>
        <taxon>Actinopterygii</taxon>
        <taxon>Neopterygii</taxon>
        <taxon>Teleostei</taxon>
        <taxon>Ostariophysi</taxon>
        <taxon>Cypriniformes</taxon>
        <taxon>Cyprinidae</taxon>
        <taxon>Labeoninae</taxon>
        <taxon>Labeonini</taxon>
        <taxon>Cirrhinus</taxon>
    </lineage>
</organism>
<name>A0ABR3M8G1_9TELE</name>
<evidence type="ECO:0000313" key="3">
    <source>
        <dbReference type="Proteomes" id="UP001558613"/>
    </source>
</evidence>